<gene>
    <name evidence="4" type="ORF">CKO13_02080</name>
</gene>
<dbReference type="NCBIfam" id="TIGR01777">
    <property type="entry name" value="yfcH"/>
    <property type="match status" value="1"/>
</dbReference>
<dbReference type="SUPFAM" id="SSF51735">
    <property type="entry name" value="NAD(P)-binding Rossmann-fold domains"/>
    <property type="match status" value="1"/>
</dbReference>
<dbReference type="CDD" id="cd05242">
    <property type="entry name" value="SDR_a8"/>
    <property type="match status" value="1"/>
</dbReference>
<keyword evidence="5" id="KW-1185">Reference proteome</keyword>
<dbReference type="InterPro" id="IPR001509">
    <property type="entry name" value="Epimerase_deHydtase"/>
</dbReference>
<proteinExistence type="inferred from homology"/>
<comment type="caution">
    <text evidence="4">The sequence shown here is derived from an EMBL/GenBank/DDBJ whole genome shotgun (WGS) entry which is preliminary data.</text>
</comment>
<dbReference type="RefSeq" id="WP_200256341.1">
    <property type="nucleotide sequence ID" value="NZ_NRSH01000011.1"/>
</dbReference>
<protein>
    <submittedName>
        <fullName evidence="4">TIGR01777 family protein</fullName>
    </submittedName>
</protein>
<evidence type="ECO:0000259" key="3">
    <source>
        <dbReference type="Pfam" id="PF08338"/>
    </source>
</evidence>
<name>A0ABS1E2W2_9GAMM</name>
<evidence type="ECO:0000256" key="1">
    <source>
        <dbReference type="ARBA" id="ARBA00009353"/>
    </source>
</evidence>
<dbReference type="InterPro" id="IPR036291">
    <property type="entry name" value="NAD(P)-bd_dom_sf"/>
</dbReference>
<dbReference type="Pfam" id="PF08338">
    <property type="entry name" value="DUF1731"/>
    <property type="match status" value="1"/>
</dbReference>
<evidence type="ECO:0000313" key="4">
    <source>
        <dbReference type="EMBL" id="MBK1725828.1"/>
    </source>
</evidence>
<evidence type="ECO:0000313" key="5">
    <source>
        <dbReference type="Proteomes" id="UP000738126"/>
    </source>
</evidence>
<feature type="domain" description="DUF1731" evidence="3">
    <location>
        <begin position="249"/>
        <end position="295"/>
    </location>
</feature>
<dbReference type="Gene3D" id="3.40.50.720">
    <property type="entry name" value="NAD(P)-binding Rossmann-like Domain"/>
    <property type="match status" value="1"/>
</dbReference>
<comment type="similarity">
    <text evidence="1">Belongs to the NAD(P)-dependent epimerase/dehydratase family. SDR39U1 subfamily.</text>
</comment>
<dbReference type="InterPro" id="IPR010099">
    <property type="entry name" value="SDR39U1"/>
</dbReference>
<dbReference type="EMBL" id="NRSH01000011">
    <property type="protein sequence ID" value="MBK1725828.1"/>
    <property type="molecule type" value="Genomic_DNA"/>
</dbReference>
<organism evidence="4 5">
    <name type="scientific">Halorhodospira neutriphila</name>
    <dbReference type="NCBI Taxonomy" id="168379"/>
    <lineage>
        <taxon>Bacteria</taxon>
        <taxon>Pseudomonadati</taxon>
        <taxon>Pseudomonadota</taxon>
        <taxon>Gammaproteobacteria</taxon>
        <taxon>Chromatiales</taxon>
        <taxon>Ectothiorhodospiraceae</taxon>
        <taxon>Halorhodospira</taxon>
    </lineage>
</organism>
<dbReference type="PANTHER" id="PTHR11092:SF0">
    <property type="entry name" value="EPIMERASE FAMILY PROTEIN SDR39U1"/>
    <property type="match status" value="1"/>
</dbReference>
<dbReference type="Pfam" id="PF01370">
    <property type="entry name" value="Epimerase"/>
    <property type="match status" value="1"/>
</dbReference>
<dbReference type="Proteomes" id="UP000738126">
    <property type="component" value="Unassembled WGS sequence"/>
</dbReference>
<evidence type="ECO:0000259" key="2">
    <source>
        <dbReference type="Pfam" id="PF01370"/>
    </source>
</evidence>
<feature type="domain" description="NAD-dependent epimerase/dehydratase" evidence="2">
    <location>
        <begin position="3"/>
        <end position="215"/>
    </location>
</feature>
<dbReference type="PANTHER" id="PTHR11092">
    <property type="entry name" value="SUGAR NUCLEOTIDE EPIMERASE RELATED"/>
    <property type="match status" value="1"/>
</dbReference>
<dbReference type="InterPro" id="IPR013549">
    <property type="entry name" value="DUF1731"/>
</dbReference>
<accession>A0ABS1E2W2</accession>
<reference evidence="4 5" key="1">
    <citation type="journal article" date="2020" name="Microorganisms">
        <title>Osmotic Adaptation and Compatible Solute Biosynthesis of Phototrophic Bacteria as Revealed from Genome Analyses.</title>
        <authorList>
            <person name="Imhoff J.F."/>
            <person name="Rahn T."/>
            <person name="Kunzel S."/>
            <person name="Keller A."/>
            <person name="Neulinger S.C."/>
        </authorList>
    </citation>
    <scope>NUCLEOTIDE SEQUENCE [LARGE SCALE GENOMIC DNA]</scope>
    <source>
        <strain evidence="4 5">DSM 15116</strain>
    </source>
</reference>
<sequence length="298" mass="32994">MRVLVTGGTGFVGRRLCADLHEAGHEVLVASRSPERARGVLPAGTDVRPQVLDFLDRPPEGVVNLAGEPIAGKRWSEAQKQRLVESRLETTQAVVELCSRLEQPPQVLVSASAMGYYGDQGERVVTEQTPPHDEFVHRLCERWERTAREAEPYGVRVALVRIGIVLGHDGGTLERLLPPFRLGLGGPLGSGRQYMPWIHRQDLVRMIRFLLEHDELSGPFNASAPAPVTNAEFTRTLARHLRRPALLPAPAFALRLAFGEMARVLLTGARMQPERIQQAGFEFEYPGLDQALGEILGR</sequence>